<dbReference type="RefSeq" id="WP_053196320.1">
    <property type="nucleotide sequence ID" value="NZ_CP011409.1"/>
</dbReference>
<evidence type="ECO:0000313" key="6">
    <source>
        <dbReference type="EMBL" id="AKZ62574.1"/>
    </source>
</evidence>
<feature type="domain" description="HTH lysR-type" evidence="5">
    <location>
        <begin position="13"/>
        <end position="63"/>
    </location>
</feature>
<evidence type="ECO:0000256" key="2">
    <source>
        <dbReference type="ARBA" id="ARBA00023015"/>
    </source>
</evidence>
<evidence type="ECO:0000256" key="3">
    <source>
        <dbReference type="ARBA" id="ARBA00023125"/>
    </source>
</evidence>
<proteinExistence type="inferred from homology"/>
<dbReference type="PROSITE" id="PS50931">
    <property type="entry name" value="HTH_LYSR"/>
    <property type="match status" value="1"/>
</dbReference>
<keyword evidence="2" id="KW-0805">Transcription regulation</keyword>
<accession>A0ABM5UZJ4</accession>
<evidence type="ECO:0000256" key="4">
    <source>
        <dbReference type="ARBA" id="ARBA00023163"/>
    </source>
</evidence>
<evidence type="ECO:0000256" key="1">
    <source>
        <dbReference type="ARBA" id="ARBA00009437"/>
    </source>
</evidence>
<dbReference type="InterPro" id="IPR000847">
    <property type="entry name" value="LysR_HTH_N"/>
</dbReference>
<reference evidence="7" key="1">
    <citation type="journal article" date="2015" name="Genome Announc.">
        <title>Complete Genome Sequence of Herbaspirillum hiltneri N3 (DSM 17495), Isolated from Surface-Sterilized Wheat Roots.</title>
        <authorList>
            <person name="Guizelini D."/>
            <person name="Saizaki P.M."/>
            <person name="Coimbra N.A."/>
            <person name="Weiss V.A."/>
            <person name="Faoro H."/>
            <person name="Sfeir M.Z."/>
            <person name="Baura V.A."/>
            <person name="Monteiro R.A."/>
            <person name="Chubatsu L.S."/>
            <person name="Souza E.M."/>
            <person name="Cruz L.M."/>
            <person name="Pedrosa F.O."/>
            <person name="Raittz R.T."/>
            <person name="Marchaukoski J.N."/>
            <person name="Steffens M.B."/>
        </authorList>
    </citation>
    <scope>NUCLEOTIDE SEQUENCE [LARGE SCALE GENOMIC DNA]</scope>
    <source>
        <strain evidence="7">N3</strain>
    </source>
</reference>
<keyword evidence="7" id="KW-1185">Reference proteome</keyword>
<dbReference type="Gene3D" id="1.10.10.10">
    <property type="entry name" value="Winged helix-like DNA-binding domain superfamily/Winged helix DNA-binding domain"/>
    <property type="match status" value="1"/>
</dbReference>
<organism evidence="6 7">
    <name type="scientific">Herbaspirillum hiltneri N3</name>
    <dbReference type="NCBI Taxonomy" id="1262470"/>
    <lineage>
        <taxon>Bacteria</taxon>
        <taxon>Pseudomonadati</taxon>
        <taxon>Pseudomonadota</taxon>
        <taxon>Betaproteobacteria</taxon>
        <taxon>Burkholderiales</taxon>
        <taxon>Oxalobacteraceae</taxon>
        <taxon>Herbaspirillum</taxon>
    </lineage>
</organism>
<dbReference type="InterPro" id="IPR036390">
    <property type="entry name" value="WH_DNA-bd_sf"/>
</dbReference>
<dbReference type="InterPro" id="IPR036388">
    <property type="entry name" value="WH-like_DNA-bd_sf"/>
</dbReference>
<dbReference type="Gene3D" id="3.40.190.290">
    <property type="match status" value="1"/>
</dbReference>
<comment type="similarity">
    <text evidence="1">Belongs to the LysR transcriptional regulatory family.</text>
</comment>
<dbReference type="PANTHER" id="PTHR30537:SF5">
    <property type="entry name" value="HTH-TYPE TRANSCRIPTIONAL ACTIVATOR TTDR-RELATED"/>
    <property type="match status" value="1"/>
</dbReference>
<protein>
    <submittedName>
        <fullName evidence="6">LysR family transcriptional regulator</fullName>
    </submittedName>
</protein>
<dbReference type="CDD" id="cd08422">
    <property type="entry name" value="PBP2_CrgA_like"/>
    <property type="match status" value="1"/>
</dbReference>
<evidence type="ECO:0000313" key="7">
    <source>
        <dbReference type="Proteomes" id="UP000063429"/>
    </source>
</evidence>
<keyword evidence="3" id="KW-0238">DNA-binding</keyword>
<dbReference type="SUPFAM" id="SSF46785">
    <property type="entry name" value="Winged helix' DNA-binding domain"/>
    <property type="match status" value="1"/>
</dbReference>
<dbReference type="Pfam" id="PF03466">
    <property type="entry name" value="LysR_substrate"/>
    <property type="match status" value="1"/>
</dbReference>
<sequence length="299" mass="32670">MSFDGRLLAGVSVLAAVIERGTFARAAEALNMSDSGVSRAIARLEARVGVRLLDRTTRSMSLTDEGRRFYEQVAPLLAGIEEAAIDASGSASAVRGRLRVDLDPFFSRLLLASHLGAFLEKYPDLTLELTTREHFGDLVADGIDVAIRFGKPPTSTTVARKLLETRILTVASPAYLAKHGRPSHPSELVNHQCIHFRDPITGRPYEWVFQKGRKVVEVAPPGRLILNDSGTMLLACSSGAGIAQILALGTQNVLKQGQLVEIFPDWPDERFPLYALHPSRHRPPAKVRAFIDFVLEAVG</sequence>
<dbReference type="Proteomes" id="UP000063429">
    <property type="component" value="Chromosome"/>
</dbReference>
<dbReference type="EMBL" id="CP011409">
    <property type="protein sequence ID" value="AKZ62574.1"/>
    <property type="molecule type" value="Genomic_DNA"/>
</dbReference>
<gene>
    <name evidence="6" type="ORF">F506_07680</name>
</gene>
<dbReference type="Pfam" id="PF00126">
    <property type="entry name" value="HTH_1"/>
    <property type="match status" value="1"/>
</dbReference>
<dbReference type="InterPro" id="IPR058163">
    <property type="entry name" value="LysR-type_TF_proteobact-type"/>
</dbReference>
<dbReference type="SUPFAM" id="SSF53850">
    <property type="entry name" value="Periplasmic binding protein-like II"/>
    <property type="match status" value="1"/>
</dbReference>
<dbReference type="InterPro" id="IPR005119">
    <property type="entry name" value="LysR_subst-bd"/>
</dbReference>
<dbReference type="PANTHER" id="PTHR30537">
    <property type="entry name" value="HTH-TYPE TRANSCRIPTIONAL REGULATOR"/>
    <property type="match status" value="1"/>
</dbReference>
<name>A0ABM5UZJ4_9BURK</name>
<keyword evidence="4" id="KW-0804">Transcription</keyword>
<dbReference type="PRINTS" id="PR00039">
    <property type="entry name" value="HTHLYSR"/>
</dbReference>
<evidence type="ECO:0000259" key="5">
    <source>
        <dbReference type="PROSITE" id="PS50931"/>
    </source>
</evidence>